<feature type="compositionally biased region" description="Basic and acidic residues" evidence="5">
    <location>
        <begin position="369"/>
        <end position="379"/>
    </location>
</feature>
<dbReference type="GO" id="GO:0008544">
    <property type="term" value="P:epidermis development"/>
    <property type="evidence" value="ECO:0007669"/>
    <property type="project" value="TreeGrafter"/>
</dbReference>
<sequence length="520" mass="57481">MSWFSSQTRKSTSSSQVIDDTTRKSGLLKDNSWIKKPDDEDEAVDQDPNFGRSVLSRYKSNETLVSPEGEETKTTKTTSSSVQALTKRFGGSQDELKTSTLPSTSSYTRSTTTSKTTVTEEPKTSTTTTTIIKDGNKTTETTITTSQSVRSPVTKTPTKTETFTERVKSSSREPQYSAYSPTRTTKVTEKTVTSKDAEDKLYDTLIPSPIKDDLSPTDSKTTVSTTETVIVKSSTDIDAEDKLYDTLIPKSIKDDVTESRTVTSTETVTVRSSTNGDDFTTKTTKGTSSKAEDDLYDTLLPKAITSNLSSPASSSSVTKIETVTVESSRGGESPTLSSPSSTRRISSYSSYTEDIPSTRTTSYTISTKPSDDYSSDRKTYSYSRPDSSYEYSSISSPTVYTSSSYRSSSKTPADNCNSHSRSDDTLGDPVYSRSSTKSLYTSSERTVLEKDLCTYCRKPFTADAKMVLDDLKINCHASCFKCEVCNNTLGHLRAGDTMWVHRRMVYCENCFESTREKWRR</sequence>
<keyword evidence="3 4" id="KW-0440">LIM domain</keyword>
<dbReference type="AlphaFoldDB" id="A0AAJ8B859"/>
<feature type="compositionally biased region" description="Polar residues" evidence="5">
    <location>
        <begin position="317"/>
        <end position="327"/>
    </location>
</feature>
<evidence type="ECO:0000256" key="4">
    <source>
        <dbReference type="PROSITE-ProRule" id="PRU00125"/>
    </source>
</evidence>
<dbReference type="PROSITE" id="PS50023">
    <property type="entry name" value="LIM_DOMAIN_2"/>
    <property type="match status" value="1"/>
</dbReference>
<proteinExistence type="predicted"/>
<dbReference type="PANTHER" id="PTHR15468:SF7">
    <property type="entry name" value="SCIELLIN"/>
    <property type="match status" value="1"/>
</dbReference>
<evidence type="ECO:0000313" key="8">
    <source>
        <dbReference type="RefSeq" id="XP_050928190.1"/>
    </source>
</evidence>
<evidence type="ECO:0000259" key="6">
    <source>
        <dbReference type="PROSITE" id="PS50023"/>
    </source>
</evidence>
<organism evidence="7 8">
    <name type="scientific">Lates calcarifer</name>
    <name type="common">Barramundi</name>
    <name type="synonym">Holocentrus calcarifer</name>
    <dbReference type="NCBI Taxonomy" id="8187"/>
    <lineage>
        <taxon>Eukaryota</taxon>
        <taxon>Metazoa</taxon>
        <taxon>Chordata</taxon>
        <taxon>Craniata</taxon>
        <taxon>Vertebrata</taxon>
        <taxon>Euteleostomi</taxon>
        <taxon>Actinopterygii</taxon>
        <taxon>Neopterygii</taxon>
        <taxon>Teleostei</taxon>
        <taxon>Neoteleostei</taxon>
        <taxon>Acanthomorphata</taxon>
        <taxon>Carangaria</taxon>
        <taxon>Carangaria incertae sedis</taxon>
        <taxon>Centropomidae</taxon>
        <taxon>Lates</taxon>
    </lineage>
</organism>
<keyword evidence="2 4" id="KW-0862">Zinc</keyword>
<dbReference type="Gene3D" id="2.10.110.10">
    <property type="entry name" value="Cysteine Rich Protein"/>
    <property type="match status" value="1"/>
</dbReference>
<evidence type="ECO:0000256" key="1">
    <source>
        <dbReference type="ARBA" id="ARBA00022723"/>
    </source>
</evidence>
<dbReference type="CDD" id="cd08368">
    <property type="entry name" value="LIM"/>
    <property type="match status" value="1"/>
</dbReference>
<evidence type="ECO:0000256" key="5">
    <source>
        <dbReference type="SAM" id="MobiDB-lite"/>
    </source>
</evidence>
<feature type="compositionally biased region" description="Low complexity" evidence="5">
    <location>
        <begin position="380"/>
        <end position="411"/>
    </location>
</feature>
<protein>
    <submittedName>
        <fullName evidence="8">LOW QUALITY PROTEIN: sciellin</fullName>
    </submittedName>
</protein>
<dbReference type="Proteomes" id="UP000694890">
    <property type="component" value="Linkage group LG1"/>
</dbReference>
<feature type="region of interest" description="Disordered" evidence="5">
    <location>
        <begin position="255"/>
        <end position="290"/>
    </location>
</feature>
<dbReference type="KEGG" id="lcf:108901329"/>
<dbReference type="CTD" id="8796"/>
<keyword evidence="1 4" id="KW-0479">Metal-binding</keyword>
<dbReference type="GO" id="GO:0046872">
    <property type="term" value="F:metal ion binding"/>
    <property type="evidence" value="ECO:0007669"/>
    <property type="project" value="UniProtKB-KW"/>
</dbReference>
<feature type="compositionally biased region" description="Low complexity" evidence="5">
    <location>
        <begin position="333"/>
        <end position="351"/>
    </location>
</feature>
<dbReference type="RefSeq" id="XP_050928190.1">
    <property type="nucleotide sequence ID" value="XM_051072233.1"/>
</dbReference>
<feature type="region of interest" description="Disordered" evidence="5">
    <location>
        <begin position="307"/>
        <end position="434"/>
    </location>
</feature>
<feature type="domain" description="LIM zinc-binding" evidence="6">
    <location>
        <begin position="451"/>
        <end position="517"/>
    </location>
</feature>
<feature type="compositionally biased region" description="Low complexity" evidence="5">
    <location>
        <begin position="98"/>
        <end position="117"/>
    </location>
</feature>
<dbReference type="GeneID" id="108901329"/>
<dbReference type="PROSITE" id="PS00478">
    <property type="entry name" value="LIM_DOMAIN_1"/>
    <property type="match status" value="1"/>
</dbReference>
<feature type="compositionally biased region" description="Low complexity" evidence="5">
    <location>
        <begin position="259"/>
        <end position="289"/>
    </location>
</feature>
<dbReference type="InterPro" id="IPR052621">
    <property type="entry name" value="Cell_Prolif/Cornif_Regul"/>
</dbReference>
<feature type="compositionally biased region" description="Low complexity" evidence="5">
    <location>
        <begin position="1"/>
        <end position="16"/>
    </location>
</feature>
<feature type="compositionally biased region" description="Low complexity" evidence="5">
    <location>
        <begin position="124"/>
        <end position="145"/>
    </location>
</feature>
<evidence type="ECO:0000313" key="7">
    <source>
        <dbReference type="Proteomes" id="UP000694890"/>
    </source>
</evidence>
<dbReference type="GO" id="GO:0005737">
    <property type="term" value="C:cytoplasm"/>
    <property type="evidence" value="ECO:0007669"/>
    <property type="project" value="TreeGrafter"/>
</dbReference>
<dbReference type="PANTHER" id="PTHR15468">
    <property type="entry name" value="ZNF185"/>
    <property type="match status" value="1"/>
</dbReference>
<feature type="compositionally biased region" description="Basic and acidic residues" evidence="5">
    <location>
        <begin position="162"/>
        <end position="171"/>
    </location>
</feature>
<name>A0AAJ8B859_LATCA</name>
<accession>A0AAJ8B859</accession>
<reference evidence="8" key="1">
    <citation type="submission" date="2025-08" db="UniProtKB">
        <authorList>
            <consortium name="RefSeq"/>
        </authorList>
    </citation>
    <scope>IDENTIFICATION</scope>
    <source>
        <tissue evidence="8">Brain</tissue>
    </source>
</reference>
<dbReference type="SMART" id="SM00132">
    <property type="entry name" value="LIM"/>
    <property type="match status" value="1"/>
</dbReference>
<feature type="compositionally biased region" description="Polar residues" evidence="5">
    <location>
        <begin position="172"/>
        <end position="181"/>
    </location>
</feature>
<evidence type="ECO:0000256" key="3">
    <source>
        <dbReference type="ARBA" id="ARBA00023038"/>
    </source>
</evidence>
<dbReference type="InterPro" id="IPR001781">
    <property type="entry name" value="Znf_LIM"/>
</dbReference>
<feature type="region of interest" description="Disordered" evidence="5">
    <location>
        <begin position="1"/>
        <end position="184"/>
    </location>
</feature>
<feature type="compositionally biased region" description="Polar residues" evidence="5">
    <location>
        <begin position="355"/>
        <end position="368"/>
    </location>
</feature>
<evidence type="ECO:0000256" key="2">
    <source>
        <dbReference type="ARBA" id="ARBA00022833"/>
    </source>
</evidence>
<feature type="compositionally biased region" description="Low complexity" evidence="5">
    <location>
        <begin position="307"/>
        <end position="316"/>
    </location>
</feature>
<gene>
    <name evidence="8" type="primary">scel</name>
</gene>